<proteinExistence type="inferred from homology"/>
<comment type="cofactor">
    <cofactor evidence="2">
        <name>Mg(2+)</name>
        <dbReference type="ChEBI" id="CHEBI:18420"/>
    </cofactor>
</comment>
<organism evidence="10">
    <name type="scientific">freshwater metagenome</name>
    <dbReference type="NCBI Taxonomy" id="449393"/>
    <lineage>
        <taxon>unclassified sequences</taxon>
        <taxon>metagenomes</taxon>
        <taxon>ecological metagenomes</taxon>
    </lineage>
</organism>
<dbReference type="GO" id="GO:0004519">
    <property type="term" value="F:endonuclease activity"/>
    <property type="evidence" value="ECO:0007669"/>
    <property type="project" value="InterPro"/>
</dbReference>
<dbReference type="PROSITE" id="PS51435">
    <property type="entry name" value="AP_NUCLEASE_F1_4"/>
    <property type="match status" value="1"/>
</dbReference>
<dbReference type="SUPFAM" id="SSF56219">
    <property type="entry name" value="DNase I-like"/>
    <property type="match status" value="1"/>
</dbReference>
<dbReference type="Pfam" id="PF03372">
    <property type="entry name" value="Exo_endo_phos"/>
    <property type="match status" value="1"/>
</dbReference>
<dbReference type="NCBIfam" id="TIGR00633">
    <property type="entry name" value="xth"/>
    <property type="match status" value="1"/>
</dbReference>
<evidence type="ECO:0000256" key="4">
    <source>
        <dbReference type="ARBA" id="ARBA00022723"/>
    </source>
</evidence>
<dbReference type="GO" id="GO:0046872">
    <property type="term" value="F:metal ion binding"/>
    <property type="evidence" value="ECO:0007669"/>
    <property type="project" value="UniProtKB-KW"/>
</dbReference>
<protein>
    <submittedName>
        <fullName evidence="10">Unannotated protein</fullName>
    </submittedName>
</protein>
<evidence type="ECO:0000256" key="5">
    <source>
        <dbReference type="ARBA" id="ARBA00022801"/>
    </source>
</evidence>
<dbReference type="GO" id="GO:0003677">
    <property type="term" value="F:DNA binding"/>
    <property type="evidence" value="ECO:0007669"/>
    <property type="project" value="InterPro"/>
</dbReference>
<dbReference type="InterPro" id="IPR037493">
    <property type="entry name" value="ExoIII-like"/>
</dbReference>
<comment type="cofactor">
    <cofactor evidence="1">
        <name>Mn(2+)</name>
        <dbReference type="ChEBI" id="CHEBI:29035"/>
    </cofactor>
</comment>
<dbReference type="InterPro" id="IPR020848">
    <property type="entry name" value="AP_endonuclease_F1_CS"/>
</dbReference>
<comment type="similarity">
    <text evidence="3">Belongs to the DNA repair enzymes AP/ExoA family.</text>
</comment>
<evidence type="ECO:0000256" key="3">
    <source>
        <dbReference type="ARBA" id="ARBA00007092"/>
    </source>
</evidence>
<keyword evidence="6" id="KW-0460">Magnesium</keyword>
<evidence type="ECO:0000313" key="9">
    <source>
        <dbReference type="EMBL" id="CAB4973758.1"/>
    </source>
</evidence>
<gene>
    <name evidence="8" type="ORF">UFOPK3605_00583</name>
    <name evidence="9" type="ORF">UFOPK3897_00672</name>
    <name evidence="10" type="ORF">UFOPK4121_00397</name>
</gene>
<reference evidence="10" key="1">
    <citation type="submission" date="2020-05" db="EMBL/GenBank/DDBJ databases">
        <authorList>
            <person name="Chiriac C."/>
            <person name="Salcher M."/>
            <person name="Ghai R."/>
            <person name="Kavagutti S V."/>
        </authorList>
    </citation>
    <scope>NUCLEOTIDE SEQUENCE</scope>
</reference>
<feature type="domain" description="Endonuclease/exonuclease/phosphatase" evidence="7">
    <location>
        <begin position="5"/>
        <end position="250"/>
    </location>
</feature>
<dbReference type="PROSITE" id="PS00727">
    <property type="entry name" value="AP_NUCLEASE_F1_2"/>
    <property type="match status" value="1"/>
</dbReference>
<dbReference type="PROSITE" id="PS00726">
    <property type="entry name" value="AP_NUCLEASE_F1_1"/>
    <property type="match status" value="1"/>
</dbReference>
<dbReference type="PANTHER" id="PTHR43250:SF2">
    <property type="entry name" value="EXODEOXYRIBONUCLEASE III"/>
    <property type="match status" value="1"/>
</dbReference>
<evidence type="ECO:0000313" key="10">
    <source>
        <dbReference type="EMBL" id="CAB5016789.1"/>
    </source>
</evidence>
<dbReference type="InterPro" id="IPR005135">
    <property type="entry name" value="Endo/exonuclease/phosphatase"/>
</dbReference>
<dbReference type="AlphaFoldDB" id="A0A6J7QK14"/>
<evidence type="ECO:0000256" key="1">
    <source>
        <dbReference type="ARBA" id="ARBA00001936"/>
    </source>
</evidence>
<evidence type="ECO:0000256" key="2">
    <source>
        <dbReference type="ARBA" id="ARBA00001946"/>
    </source>
</evidence>
<dbReference type="PANTHER" id="PTHR43250">
    <property type="entry name" value="EXODEOXYRIBONUCLEASE III"/>
    <property type="match status" value="1"/>
</dbReference>
<dbReference type="GO" id="GO:0006281">
    <property type="term" value="P:DNA repair"/>
    <property type="evidence" value="ECO:0007669"/>
    <property type="project" value="InterPro"/>
</dbReference>
<accession>A0A6J7QK14</accession>
<dbReference type="InterPro" id="IPR020847">
    <property type="entry name" value="AP_endonuclease_F1_BS"/>
</dbReference>
<evidence type="ECO:0000259" key="7">
    <source>
        <dbReference type="Pfam" id="PF03372"/>
    </source>
</evidence>
<keyword evidence="5" id="KW-0378">Hydrolase</keyword>
<dbReference type="CDD" id="cd09086">
    <property type="entry name" value="ExoIII-like_AP-endo"/>
    <property type="match status" value="1"/>
</dbReference>
<dbReference type="EMBL" id="CAFBMM010000019">
    <property type="protein sequence ID" value="CAB4902843.1"/>
    <property type="molecule type" value="Genomic_DNA"/>
</dbReference>
<evidence type="ECO:0000256" key="6">
    <source>
        <dbReference type="ARBA" id="ARBA00022842"/>
    </source>
</evidence>
<dbReference type="NCBIfam" id="TIGR00195">
    <property type="entry name" value="exoDNase_III"/>
    <property type="match status" value="1"/>
</dbReference>
<keyword evidence="4" id="KW-0479">Metal-binding</keyword>
<dbReference type="InterPro" id="IPR004808">
    <property type="entry name" value="AP_endonuc_1"/>
</dbReference>
<sequence length="259" mass="29031">MTRIATWNVNSLKARLPRVEEWITLAQPDILCIQETKMKNEAFPTEAFTALGYESVHHGQGQWNGVAIISRVGIKNVTSGFDDLEDPYEGDARLIAATCGGLRTVNVYVPNGREVPSEFYDRKLLWLAQLKNWLTTTSSPKDSVVVLGDFNVAPEDKDVWSMEAFAGLTHVTELERAAIAALEEWGLSDSFRQLHQEDGLYSFWDYRGGDFHKKHGMRIDLVLASKAVEKRVTSALIDRDARKGEKPSDHAPVVIELSD</sequence>
<dbReference type="GO" id="GO:0008311">
    <property type="term" value="F:double-stranded DNA 3'-5' DNA exonuclease activity"/>
    <property type="evidence" value="ECO:0007669"/>
    <property type="project" value="InterPro"/>
</dbReference>
<dbReference type="InterPro" id="IPR036691">
    <property type="entry name" value="Endo/exonu/phosph_ase_sf"/>
</dbReference>
<dbReference type="EMBL" id="CAFBPQ010000007">
    <property type="protein sequence ID" value="CAB5016789.1"/>
    <property type="molecule type" value="Genomic_DNA"/>
</dbReference>
<dbReference type="Gene3D" id="3.60.10.10">
    <property type="entry name" value="Endonuclease/exonuclease/phosphatase"/>
    <property type="match status" value="1"/>
</dbReference>
<evidence type="ECO:0000313" key="8">
    <source>
        <dbReference type="EMBL" id="CAB4902843.1"/>
    </source>
</evidence>
<name>A0A6J7QK14_9ZZZZ</name>
<dbReference type="EMBL" id="CAFBOF010000009">
    <property type="protein sequence ID" value="CAB4973758.1"/>
    <property type="molecule type" value="Genomic_DNA"/>
</dbReference>